<gene>
    <name evidence="2" type="ORF">EHF44_16185</name>
</gene>
<dbReference type="KEGG" id="cpau:EHF44_16185"/>
<dbReference type="EMBL" id="CP033969">
    <property type="protein sequence ID" value="AZG14836.1"/>
    <property type="molecule type" value="Genomic_DNA"/>
</dbReference>
<dbReference type="Proteomes" id="UP000270411">
    <property type="component" value="Chromosome 1"/>
</dbReference>
<evidence type="ECO:0000313" key="2">
    <source>
        <dbReference type="EMBL" id="AZG14836.1"/>
    </source>
</evidence>
<keyword evidence="2" id="KW-0808">Transferase</keyword>
<dbReference type="OrthoDB" id="433681at2"/>
<dbReference type="AlphaFoldDB" id="A0A3G8H3A2"/>
<dbReference type="Pfam" id="PF00534">
    <property type="entry name" value="Glycos_transf_1"/>
    <property type="match status" value="1"/>
</dbReference>
<organism evidence="2 3">
    <name type="scientific">Cupriavidus pauculus</name>
    <dbReference type="NCBI Taxonomy" id="82633"/>
    <lineage>
        <taxon>Bacteria</taxon>
        <taxon>Pseudomonadati</taxon>
        <taxon>Pseudomonadota</taxon>
        <taxon>Betaproteobacteria</taxon>
        <taxon>Burkholderiales</taxon>
        <taxon>Burkholderiaceae</taxon>
        <taxon>Cupriavidus</taxon>
    </lineage>
</organism>
<evidence type="ECO:0000313" key="3">
    <source>
        <dbReference type="Proteomes" id="UP000270411"/>
    </source>
</evidence>
<dbReference type="SUPFAM" id="SSF53756">
    <property type="entry name" value="UDP-Glycosyltransferase/glycogen phosphorylase"/>
    <property type="match status" value="1"/>
</dbReference>
<dbReference type="Gene3D" id="3.40.50.2000">
    <property type="entry name" value="Glycogen Phosphorylase B"/>
    <property type="match status" value="1"/>
</dbReference>
<sequence length="440" mass="47882">MPAAAGRRRAGRYRSAGACGACWSHRMSHPELLLDITRLMRRARHATPTGIDRVEMAHADYLGRHAAGRLVYTAMHPCGWHVRLPAAATRRFLDDTARRWRGDRTGPRLAAWRLWAALCLSWPRLPRPWPSARRAVYLLLSHTNLERPAAVARALAAEQARLACLVHDAIPLTHPEFARAGMADVHRRRMETVDALADLVVCNSRATLQAIAGRLPRGPHGARLMVAPLGVAPPRAPGADAGPSPGAPCFVMLGTIEPRKNHMLLLQLWQRLVAQAGPAGAPRLRIVGRSGWENAHILNLLARSPALRGVVTLTHGMADRDVATLLRCARALLMPSLAEGFGLPVAEALALGVPVIASDLPALREAGGDAPEYLDPLDGPAWLRAIHDYTDAAAPRRRAQLARIAAWRAPGWDDHCRMVLDAIDRLPDTARPPTEANLAN</sequence>
<dbReference type="CDD" id="cd03809">
    <property type="entry name" value="GT4_MtfB-like"/>
    <property type="match status" value="1"/>
</dbReference>
<feature type="domain" description="Glycosyl transferase family 1" evidence="1">
    <location>
        <begin position="246"/>
        <end position="366"/>
    </location>
</feature>
<reference evidence="3" key="1">
    <citation type="submission" date="2018-11" db="EMBL/GenBank/DDBJ databases">
        <title>FDA dAtabase for Regulatory Grade micrObial Sequences (FDA-ARGOS): Supporting development and validation of Infectious Disease Dx tests.</title>
        <authorList>
            <person name="Goldberg B."/>
            <person name="Campos J."/>
            <person name="Tallon L."/>
            <person name="Sadzewicz L."/>
            <person name="Zhao X."/>
            <person name="Vavikolanu K."/>
            <person name="Mehta A."/>
            <person name="Aluvathingal J."/>
            <person name="Nadendla S."/>
            <person name="Geyer C."/>
            <person name="Nandy P."/>
            <person name="Yan Y."/>
            <person name="Sichtig H."/>
        </authorList>
    </citation>
    <scope>NUCLEOTIDE SEQUENCE [LARGE SCALE GENOMIC DNA]</scope>
    <source>
        <strain evidence="3">FDAARGOS_614</strain>
    </source>
</reference>
<name>A0A3G8H3A2_9BURK</name>
<proteinExistence type="predicted"/>
<dbReference type="InterPro" id="IPR001296">
    <property type="entry name" value="Glyco_trans_1"/>
</dbReference>
<protein>
    <submittedName>
        <fullName evidence="2">Glycosyltransferase family 1 protein</fullName>
    </submittedName>
</protein>
<dbReference type="PANTHER" id="PTHR46401">
    <property type="entry name" value="GLYCOSYLTRANSFERASE WBBK-RELATED"/>
    <property type="match status" value="1"/>
</dbReference>
<dbReference type="PANTHER" id="PTHR46401:SF9">
    <property type="entry name" value="MANNOSYLTRANSFERASE A"/>
    <property type="match status" value="1"/>
</dbReference>
<evidence type="ECO:0000259" key="1">
    <source>
        <dbReference type="Pfam" id="PF00534"/>
    </source>
</evidence>
<accession>A0A3G8H3A2</accession>
<dbReference type="GO" id="GO:0016757">
    <property type="term" value="F:glycosyltransferase activity"/>
    <property type="evidence" value="ECO:0007669"/>
    <property type="project" value="InterPro"/>
</dbReference>